<accession>A0A0M2PU44</accession>
<dbReference type="AlphaFoldDB" id="A0A0M2PU44"/>
<evidence type="ECO:0000313" key="3">
    <source>
        <dbReference type="Proteomes" id="UP000034681"/>
    </source>
</evidence>
<comment type="caution">
    <text evidence="2">The sequence shown here is derived from an EMBL/GenBank/DDBJ whole genome shotgun (WGS) entry which is preliminary data.</text>
</comment>
<proteinExistence type="predicted"/>
<organism evidence="2 3">
    <name type="scientific">Prochlorothrix hollandica PCC 9006 = CALU 1027</name>
    <dbReference type="NCBI Taxonomy" id="317619"/>
    <lineage>
        <taxon>Bacteria</taxon>
        <taxon>Bacillati</taxon>
        <taxon>Cyanobacteriota</taxon>
        <taxon>Cyanophyceae</taxon>
        <taxon>Prochlorotrichales</taxon>
        <taxon>Prochlorotrichaceae</taxon>
        <taxon>Prochlorothrix</taxon>
    </lineage>
</organism>
<evidence type="ECO:0000256" key="1">
    <source>
        <dbReference type="ARBA" id="ARBA00001958"/>
    </source>
</evidence>
<comment type="cofactor">
    <cofactor evidence="1">
        <name>K(+)</name>
        <dbReference type="ChEBI" id="CHEBI:29103"/>
    </cofactor>
</comment>
<dbReference type="Gene3D" id="2.40.33.10">
    <property type="entry name" value="PK beta-barrel domain-like"/>
    <property type="match status" value="1"/>
</dbReference>
<dbReference type="Proteomes" id="UP000034681">
    <property type="component" value="Unassembled WGS sequence"/>
</dbReference>
<protein>
    <submittedName>
        <fullName evidence="2">Uncharacterized protein</fullName>
    </submittedName>
</protein>
<dbReference type="SUPFAM" id="SSF50800">
    <property type="entry name" value="PK beta-barrel domain-like"/>
    <property type="match status" value="1"/>
</dbReference>
<sequence length="62" mass="6881">MDDGLLELTVIGVMGSAVQCQVVEGGMLKSRKGVGARILVYPRLLWAWIQTAPLPMLRWSLR</sequence>
<gene>
    <name evidence="2" type="ORF">PROH_07045</name>
</gene>
<evidence type="ECO:0000313" key="2">
    <source>
        <dbReference type="EMBL" id="KKI99644.1"/>
    </source>
</evidence>
<keyword evidence="3" id="KW-1185">Reference proteome</keyword>
<dbReference type="EMBL" id="AJTX02000004">
    <property type="protein sequence ID" value="KKI99644.1"/>
    <property type="molecule type" value="Genomic_DNA"/>
</dbReference>
<dbReference type="InterPro" id="IPR015806">
    <property type="entry name" value="Pyrv_Knase_insert_dom_sf"/>
</dbReference>
<name>A0A0M2PU44_PROHO</name>
<reference evidence="2" key="1">
    <citation type="submission" date="2012-04" db="EMBL/GenBank/DDBJ databases">
        <authorList>
            <person name="Borisov I.G."/>
            <person name="Ivanikova N.V."/>
            <person name="Pinevich A.V."/>
        </authorList>
    </citation>
    <scope>NUCLEOTIDE SEQUENCE</scope>
    <source>
        <strain evidence="2">CALU 1027</strain>
    </source>
</reference>
<dbReference type="InterPro" id="IPR011037">
    <property type="entry name" value="Pyrv_Knase-like_insert_dom_sf"/>
</dbReference>
<dbReference type="GO" id="GO:0004743">
    <property type="term" value="F:pyruvate kinase activity"/>
    <property type="evidence" value="ECO:0007669"/>
    <property type="project" value="InterPro"/>
</dbReference>